<feature type="region of interest" description="Disordered" evidence="1">
    <location>
        <begin position="106"/>
        <end position="125"/>
    </location>
</feature>
<dbReference type="RefSeq" id="WP_277734148.1">
    <property type="nucleotide sequence ID" value="NZ_CP120733.1"/>
</dbReference>
<organism evidence="2 3">
    <name type="scientific">Tepidibacter hydrothermalis</name>
    <dbReference type="NCBI Taxonomy" id="3036126"/>
    <lineage>
        <taxon>Bacteria</taxon>
        <taxon>Bacillati</taxon>
        <taxon>Bacillota</taxon>
        <taxon>Clostridia</taxon>
        <taxon>Peptostreptococcales</taxon>
        <taxon>Peptostreptococcaceae</taxon>
        <taxon>Tepidibacter</taxon>
    </lineage>
</organism>
<keyword evidence="3" id="KW-1185">Reference proteome</keyword>
<gene>
    <name evidence="2" type="ORF">P4S50_07580</name>
</gene>
<dbReference type="EMBL" id="CP120733">
    <property type="protein sequence ID" value="WFD11926.1"/>
    <property type="molecule type" value="Genomic_DNA"/>
</dbReference>
<name>A0ABY8EGM3_9FIRM</name>
<evidence type="ECO:0000313" key="2">
    <source>
        <dbReference type="EMBL" id="WFD11926.1"/>
    </source>
</evidence>
<accession>A0ABY8EGM3</accession>
<dbReference type="Proteomes" id="UP001222800">
    <property type="component" value="Chromosome"/>
</dbReference>
<proteinExistence type="predicted"/>
<reference evidence="2 3" key="1">
    <citation type="submission" date="2023-03" db="EMBL/GenBank/DDBJ databases">
        <title>Complete genome sequence of Tepidibacter sp. SWIR-1, isolated from a deep-sea hydrothermal vent.</title>
        <authorList>
            <person name="Li X."/>
        </authorList>
    </citation>
    <scope>NUCLEOTIDE SEQUENCE [LARGE SCALE GENOMIC DNA]</scope>
    <source>
        <strain evidence="2 3">SWIR-1</strain>
    </source>
</reference>
<evidence type="ECO:0000313" key="3">
    <source>
        <dbReference type="Proteomes" id="UP001222800"/>
    </source>
</evidence>
<dbReference type="Pfam" id="PF15428">
    <property type="entry name" value="Imm26"/>
    <property type="match status" value="1"/>
</dbReference>
<dbReference type="InterPro" id="IPR029278">
    <property type="entry name" value="Imm26"/>
</dbReference>
<evidence type="ECO:0000256" key="1">
    <source>
        <dbReference type="SAM" id="MobiDB-lite"/>
    </source>
</evidence>
<protein>
    <submittedName>
        <fullName evidence="2">Immunity 26/phosphotriesterase HocA family protein</fullName>
    </submittedName>
</protein>
<sequence length="408" mass="47295">MGKINFRNLMLTNEQRKYFAIDLIGEDWDTVEIKAGYYVVYDGDIIRKVISYYNDDKRLEYYENDVEIHTRNRVMVLPKTARGKEKKINFTSISSRSPHGIQFGFSSVRSNRNKNDPGGTNTKEPANIFVRNTKNALSIPICNKTSVIRTVEEFKGWVEVFIRDVPVDYMEKVDKVKNTPHQTIKYYNGDIFRFEFDLEHYGFGLIIGQISKMKKEKVILKNHVLAECMMVPLLVRCYAIKTKDKAMHVKEITKHPLLPVDIMADNGIIWGTYDIVGSKVLTQEDIEFPLQIGPSISYGDKSGRICWGIGMKMIEEWPIDLGGDYLENRKYLENGVAIGINVDIVEAQMTIPTLASFNIIDLKNIEDKRKLFTIFDIPRNITFDEFNRKYNGMTKEEYVNYANKKRRP</sequence>